<evidence type="ECO:0000256" key="1">
    <source>
        <dbReference type="SAM" id="MobiDB-lite"/>
    </source>
</evidence>
<dbReference type="InterPro" id="IPR039145">
    <property type="entry name" value="Ribosomal_mL40_metazoa/plant"/>
</dbReference>
<feature type="region of interest" description="Disordered" evidence="1">
    <location>
        <begin position="1"/>
        <end position="53"/>
    </location>
</feature>
<dbReference type="EMBL" id="JAKUCV010002860">
    <property type="protein sequence ID" value="KAJ4841197.1"/>
    <property type="molecule type" value="Genomic_DNA"/>
</dbReference>
<dbReference type="GO" id="GO:0005762">
    <property type="term" value="C:mitochondrial large ribosomal subunit"/>
    <property type="evidence" value="ECO:0007669"/>
    <property type="project" value="InterPro"/>
</dbReference>
<dbReference type="PANTHER" id="PTHR13359">
    <property type="entry name" value="39S RIBOSOMAL PROTEIN L40, MITOCHONDRIAL"/>
    <property type="match status" value="1"/>
</dbReference>
<feature type="region of interest" description="Disordered" evidence="1">
    <location>
        <begin position="75"/>
        <end position="101"/>
    </location>
</feature>
<protein>
    <submittedName>
        <fullName evidence="2">Uncharacterized protein</fullName>
    </submittedName>
</protein>
<accession>A0A9Q0G0Y5</accession>
<comment type="caution">
    <text evidence="2">The sequence shown here is derived from an EMBL/GenBank/DDBJ whole genome shotgun (WGS) entry which is preliminary data.</text>
</comment>
<reference evidence="2" key="2">
    <citation type="journal article" date="2023" name="Plants (Basel)">
        <title>Annotation of the Turnera subulata (Passifloraceae) Draft Genome Reveals the S-Locus Evolved after the Divergence of Turneroideae from Passifloroideae in a Stepwise Manner.</title>
        <authorList>
            <person name="Henning P.M."/>
            <person name="Roalson E.H."/>
            <person name="Mir W."/>
            <person name="McCubbin A.G."/>
            <person name="Shore J.S."/>
        </authorList>
    </citation>
    <scope>NUCLEOTIDE SEQUENCE</scope>
    <source>
        <strain evidence="2">F60SS</strain>
    </source>
</reference>
<dbReference type="PANTHER" id="PTHR13359:SF2">
    <property type="entry name" value="LARGE RIBOSOMAL SUBUNIT PROTEIN ML40"/>
    <property type="match status" value="1"/>
</dbReference>
<dbReference type="AlphaFoldDB" id="A0A9Q0G0Y5"/>
<dbReference type="Proteomes" id="UP001141552">
    <property type="component" value="Unassembled WGS sequence"/>
</dbReference>
<evidence type="ECO:0000313" key="2">
    <source>
        <dbReference type="EMBL" id="KAJ4841197.1"/>
    </source>
</evidence>
<name>A0A9Q0G0Y5_9ROSI</name>
<proteinExistence type="predicted"/>
<evidence type="ECO:0000313" key="3">
    <source>
        <dbReference type="Proteomes" id="UP001141552"/>
    </source>
</evidence>
<reference evidence="2" key="1">
    <citation type="submission" date="2022-02" db="EMBL/GenBank/DDBJ databases">
        <authorList>
            <person name="Henning P.M."/>
            <person name="McCubbin A.G."/>
            <person name="Shore J.S."/>
        </authorList>
    </citation>
    <scope>NUCLEOTIDE SEQUENCE</scope>
    <source>
        <strain evidence="2">F60SS</strain>
        <tissue evidence="2">Leaves</tissue>
    </source>
</reference>
<keyword evidence="3" id="KW-1185">Reference proteome</keyword>
<gene>
    <name evidence="2" type="ORF">Tsubulata_047784</name>
</gene>
<sequence length="217" mass="24047">MSSKIPAIAGCSIRSRHVSWRGQARRPSGNGSQVNTKKGKSPSGGGDDDGACVFSRQDQEKFRLYEDCINAPTPVRFLKPRKQSPDQGEGDPQERQEAGHGHPRHVVAHGHLGLVDIDKVPKYELTEEDGKRLAKEYSRVLMRRQRVRQAAESGLLQLKKEAIEALPEKLRAVALVLDLTSFPKARFMATLMPPIEGYIDEINAAMKGIGKENANRD</sequence>
<organism evidence="2 3">
    <name type="scientific">Turnera subulata</name>
    <dbReference type="NCBI Taxonomy" id="218843"/>
    <lineage>
        <taxon>Eukaryota</taxon>
        <taxon>Viridiplantae</taxon>
        <taxon>Streptophyta</taxon>
        <taxon>Embryophyta</taxon>
        <taxon>Tracheophyta</taxon>
        <taxon>Spermatophyta</taxon>
        <taxon>Magnoliopsida</taxon>
        <taxon>eudicotyledons</taxon>
        <taxon>Gunneridae</taxon>
        <taxon>Pentapetalae</taxon>
        <taxon>rosids</taxon>
        <taxon>fabids</taxon>
        <taxon>Malpighiales</taxon>
        <taxon>Passifloraceae</taxon>
        <taxon>Turnera</taxon>
    </lineage>
</organism>
<dbReference type="OrthoDB" id="64875at2759"/>